<dbReference type="Gene3D" id="1.10.1330.10">
    <property type="entry name" value="Dockerin domain"/>
    <property type="match status" value="1"/>
</dbReference>
<dbReference type="Pfam" id="PF14200">
    <property type="entry name" value="RicinB_lectin_2"/>
    <property type="match status" value="1"/>
</dbReference>
<evidence type="ECO:0000313" key="6">
    <source>
        <dbReference type="EMBL" id="MCC2148196.1"/>
    </source>
</evidence>
<keyword evidence="2" id="KW-0175">Coiled coil</keyword>
<name>A0ABS8ESM6_9FIRM</name>
<dbReference type="SMART" id="SM00606">
    <property type="entry name" value="CBD_IV"/>
    <property type="match status" value="1"/>
</dbReference>
<dbReference type="Gene3D" id="1.20.1270.90">
    <property type="entry name" value="AF1782-like"/>
    <property type="match status" value="2"/>
</dbReference>
<reference evidence="6 7" key="1">
    <citation type="submission" date="2021-10" db="EMBL/GenBank/DDBJ databases">
        <title>Anaerobic single-cell dispensing facilitates the cultivation of human gut bacteria.</title>
        <authorList>
            <person name="Afrizal A."/>
        </authorList>
    </citation>
    <scope>NUCLEOTIDE SEQUENCE [LARGE SCALE GENOMIC DNA]</scope>
    <source>
        <strain evidence="6 7">CLA-AA-H246</strain>
    </source>
</reference>
<dbReference type="SUPFAM" id="SSF63446">
    <property type="entry name" value="Type I dockerin domain"/>
    <property type="match status" value="1"/>
</dbReference>
<organism evidence="6 7">
    <name type="scientific">Hominisplanchenecus faecis</name>
    <dbReference type="NCBI Taxonomy" id="2885351"/>
    <lineage>
        <taxon>Bacteria</taxon>
        <taxon>Bacillati</taxon>
        <taxon>Bacillota</taxon>
        <taxon>Clostridia</taxon>
        <taxon>Lachnospirales</taxon>
        <taxon>Lachnospiraceae</taxon>
        <taxon>Hominisplanchenecus</taxon>
    </lineage>
</organism>
<sequence>MKKKWWAASLAVAMVITSVPAIPAAVYAAEPMLIEAEDYSSYSGKLKVMTNNKNASGGKYVGDFDNLDCLSYKIQIEKAGNYQITLTVGTKQDGGIALLNCGGNVSEKISIPNTKNWNTYRDVTATLWLDEGEQVLTVSNMGATWNIDKLTLTYVDSEKTADEQQSYQKVHMENRWKSQRITEQNGSIAYADTGTEAYDTEASLWNLIPNEDGWYTIQNVSTGNYMILKGENQETVPSENGNVQEEGQWKIGNINGYLVFYNRKYPKCGLNVEYQSQYPGKVTATGDTLIKWYSAQWKLNTPAKEHTYEILGDRIEGTAGLAVSKDGKSITVSQQGEKKEWTLSQDVSGEPIFEAKNMPIMEAVYNLSIEESLLNINDGLYGKVFWTGTNWHKVWTRDTAMSVQYSLAWIFPEETKNSILEKIVGGTENPRVWEEDTGTGGSYPNSVDRIIMEIAGFELYKTTGDKEFLEKIYEISKNTLEQDYHVAYDEQSGLFKGETGGLDHRSKTYPDWMDEREQNSIYNITESKAANANIIFAQALQIMEESAEILGKDESEVKEWNRRYESLKKAINEHFWLEERKMYASWEYPQYMGSPVADKVDVIANGYALLSDVASESQKQQIMENYPLVIYGADTVWPQKNGRQASAIYHNRGVWPGWETAMMIGAKENGNLQLADEIFKSCVRGAGMSLTNKEVINFETGEGVHSDRQLWSIAGTLAGYYRVLFGMNYDTDGILFTPYVPEWMNGPFVLKNYKYRNAVLNLTVSGKGDTLESITVNGEEKPLDYVLPADASGTYEIVMKVSDSGKRSKIHLEEDSFAVCPDMPVLTEESDGRLTWDENPDYTYKLWTGSEYVPVSSGSYQPDRSKYGTYSLVATDQNGVTSEMSKPIMVSPENSKLVYEAEDGTYNAENFENTAQGYSGRGYVVDFLDRKTDLAIEVDVLQSGNYQLSMIYNNYGNATTGQDCAMRSVYVDGKEIGTLIFPIVNFDFQQSPHLYVNLEKGKHTVEIRYNVSDWYDTNMATIRGTKKNSVSYDSLTLQYLGERKGKGETAAKGLDQIITMLENLDDSQYTDESWKDLETAVKEAKAVWANEHSSQKKLDQALDALLKTFGNLEYAVQKVHLEVAVQTAEQLLAEAVNYEDMDALQMAVEEGKALLSNTAATQEEADQAAERILTLLAKSSKKADVKSLESLIEQANKFTNEKFTSGSFKNLQDQIEKAEAVLSNTEREEDEIAKAYEELLQAIIGLERKANKAALQAVIARAEAVLASSDCYTASTLDGLEELLADAKEVYQKEDAVQQEVNEAVKSLTLKVAEARLKGDVDGNGKIGTSDSVLLLQYAAEMTVLDEISAESADVNGDKAADTQDAVWILQYASEKTEQ</sequence>
<feature type="domain" description="CBM6" evidence="4">
    <location>
        <begin position="32"/>
        <end position="153"/>
    </location>
</feature>
<feature type="chain" id="PRO_5045207240" evidence="3">
    <location>
        <begin position="25"/>
        <end position="1379"/>
    </location>
</feature>
<dbReference type="InterPro" id="IPR006584">
    <property type="entry name" value="Cellulose-bd_IV"/>
</dbReference>
<dbReference type="CDD" id="cd14256">
    <property type="entry name" value="Dockerin_I"/>
    <property type="match status" value="1"/>
</dbReference>
<accession>A0ABS8ESM6</accession>
<dbReference type="InterPro" id="IPR016134">
    <property type="entry name" value="Dockerin_dom"/>
</dbReference>
<dbReference type="Proteomes" id="UP001299235">
    <property type="component" value="Unassembled WGS sequence"/>
</dbReference>
<evidence type="ECO:0000259" key="5">
    <source>
        <dbReference type="PROSITE" id="PS51766"/>
    </source>
</evidence>
<feature type="coiled-coil region" evidence="2">
    <location>
        <begin position="1208"/>
        <end position="1300"/>
    </location>
</feature>
<evidence type="ECO:0000259" key="4">
    <source>
        <dbReference type="PROSITE" id="PS51175"/>
    </source>
</evidence>
<dbReference type="Gene3D" id="2.80.10.50">
    <property type="match status" value="1"/>
</dbReference>
<dbReference type="Pfam" id="PF00404">
    <property type="entry name" value="Dockerin_1"/>
    <property type="match status" value="1"/>
</dbReference>
<dbReference type="EMBL" id="JAJEQE010000005">
    <property type="protein sequence ID" value="MCC2148196.1"/>
    <property type="molecule type" value="Genomic_DNA"/>
</dbReference>
<dbReference type="CDD" id="cd04080">
    <property type="entry name" value="CBM6_cellulase-like"/>
    <property type="match status" value="1"/>
</dbReference>
<keyword evidence="1 3" id="KW-0732">Signal</keyword>
<dbReference type="InterPro" id="IPR005084">
    <property type="entry name" value="CBM6"/>
</dbReference>
<protein>
    <submittedName>
        <fullName evidence="6">Carbohydrate-binding protein</fullName>
    </submittedName>
</protein>
<proteinExistence type="predicted"/>
<dbReference type="CDD" id="cd23432">
    <property type="entry name" value="beta-trefoil_Ricin_EndoBetaGal-like"/>
    <property type="match status" value="1"/>
</dbReference>
<evidence type="ECO:0000313" key="7">
    <source>
        <dbReference type="Proteomes" id="UP001299235"/>
    </source>
</evidence>
<dbReference type="Pfam" id="PF07554">
    <property type="entry name" value="FIVAR"/>
    <property type="match status" value="3"/>
</dbReference>
<keyword evidence="7" id="KW-1185">Reference proteome</keyword>
<comment type="caution">
    <text evidence="6">The sequence shown here is derived from an EMBL/GenBank/DDBJ whole genome shotgun (WGS) entry which is preliminary data.</text>
</comment>
<dbReference type="InterPro" id="IPR036439">
    <property type="entry name" value="Dockerin_dom_sf"/>
</dbReference>
<feature type="domain" description="Dockerin" evidence="5">
    <location>
        <begin position="1314"/>
        <end position="1379"/>
    </location>
</feature>
<dbReference type="PROSITE" id="PS51175">
    <property type="entry name" value="CBM6"/>
    <property type="match status" value="2"/>
</dbReference>
<dbReference type="InterPro" id="IPR000772">
    <property type="entry name" value="Ricin_B_lectin"/>
</dbReference>
<dbReference type="RefSeq" id="WP_248834766.1">
    <property type="nucleotide sequence ID" value="NZ_JAJEQE010000005.1"/>
</dbReference>
<dbReference type="Gene3D" id="2.60.120.260">
    <property type="entry name" value="Galactose-binding domain-like"/>
    <property type="match status" value="2"/>
</dbReference>
<evidence type="ECO:0000256" key="3">
    <source>
        <dbReference type="SAM" id="SignalP"/>
    </source>
</evidence>
<feature type="signal peptide" evidence="3">
    <location>
        <begin position="1"/>
        <end position="24"/>
    </location>
</feature>
<dbReference type="InterPro" id="IPR008979">
    <property type="entry name" value="Galactose-bd-like_sf"/>
</dbReference>
<dbReference type="Gene3D" id="1.50.10.10">
    <property type="match status" value="1"/>
</dbReference>
<feature type="domain" description="CBM6" evidence="4">
    <location>
        <begin position="897"/>
        <end position="1025"/>
    </location>
</feature>
<evidence type="ECO:0000256" key="1">
    <source>
        <dbReference type="ARBA" id="ARBA00022729"/>
    </source>
</evidence>
<gene>
    <name evidence="6" type="ORF">LKD42_02840</name>
</gene>
<dbReference type="Gene3D" id="1.20.1270.70">
    <property type="entry name" value="Designed single chain three-helix bundle"/>
    <property type="match status" value="1"/>
</dbReference>
<dbReference type="InterPro" id="IPR002105">
    <property type="entry name" value="Dockerin_1_rpt"/>
</dbReference>
<dbReference type="SUPFAM" id="SSF48208">
    <property type="entry name" value="Six-hairpin glycosidases"/>
    <property type="match status" value="1"/>
</dbReference>
<dbReference type="SUPFAM" id="SSF50370">
    <property type="entry name" value="Ricin B-like lectins"/>
    <property type="match status" value="1"/>
</dbReference>
<dbReference type="InterPro" id="IPR035992">
    <property type="entry name" value="Ricin_B-like_lectins"/>
</dbReference>
<dbReference type="InterPro" id="IPR012341">
    <property type="entry name" value="6hp_glycosidase-like_sf"/>
</dbReference>
<dbReference type="PROSITE" id="PS51766">
    <property type="entry name" value="DOCKERIN"/>
    <property type="match status" value="1"/>
</dbReference>
<dbReference type="Pfam" id="PF03422">
    <property type="entry name" value="CBM_6"/>
    <property type="match status" value="1"/>
</dbReference>
<evidence type="ECO:0000256" key="2">
    <source>
        <dbReference type="SAM" id="Coils"/>
    </source>
</evidence>
<dbReference type="Pfam" id="PF16990">
    <property type="entry name" value="CBM_35"/>
    <property type="match status" value="1"/>
</dbReference>
<dbReference type="InterPro" id="IPR008928">
    <property type="entry name" value="6-hairpin_glycosidase_sf"/>
</dbReference>
<dbReference type="SUPFAM" id="SSF49785">
    <property type="entry name" value="Galactose-binding domain-like"/>
    <property type="match status" value="2"/>
</dbReference>